<dbReference type="Proteomes" id="UP000241890">
    <property type="component" value="Unassembled WGS sequence"/>
</dbReference>
<accession>A0A2R5FD48</accession>
<dbReference type="InterPro" id="IPR036322">
    <property type="entry name" value="WD40_repeat_dom_sf"/>
</dbReference>
<dbReference type="SMART" id="SM00320">
    <property type="entry name" value="WD40"/>
    <property type="match status" value="2"/>
</dbReference>
<organism evidence="4 5">
    <name type="scientific">Hondaea fermentalgiana</name>
    <dbReference type="NCBI Taxonomy" id="2315210"/>
    <lineage>
        <taxon>Eukaryota</taxon>
        <taxon>Sar</taxon>
        <taxon>Stramenopiles</taxon>
        <taxon>Bigyra</taxon>
        <taxon>Labyrinthulomycetes</taxon>
        <taxon>Thraustochytrida</taxon>
        <taxon>Thraustochytriidae</taxon>
        <taxon>Hondaea</taxon>
    </lineage>
</organism>
<evidence type="ECO:0000313" key="4">
    <source>
        <dbReference type="EMBL" id="GBG16156.1"/>
    </source>
</evidence>
<feature type="non-terminal residue" evidence="4">
    <location>
        <position position="145"/>
    </location>
</feature>
<gene>
    <name evidence="4" type="ORF">FCC1311_116312</name>
</gene>
<dbReference type="AlphaFoldDB" id="A0A2R5FD48"/>
<evidence type="ECO:0000313" key="5">
    <source>
        <dbReference type="Proteomes" id="UP000241890"/>
    </source>
</evidence>
<dbReference type="SUPFAM" id="SSF50978">
    <property type="entry name" value="WD40 repeat-like"/>
    <property type="match status" value="1"/>
</dbReference>
<proteinExistence type="predicted"/>
<name>A0A2R5FD48_9STRA</name>
<keyword evidence="1 3" id="KW-0853">WD repeat</keyword>
<evidence type="ECO:0000256" key="3">
    <source>
        <dbReference type="PROSITE-ProRule" id="PRU00221"/>
    </source>
</evidence>
<dbReference type="Pfam" id="PF00400">
    <property type="entry name" value="WD40"/>
    <property type="match status" value="2"/>
</dbReference>
<dbReference type="EMBL" id="BEYU01001145">
    <property type="protein sequence ID" value="GBG16156.1"/>
    <property type="molecule type" value="Genomic_DNA"/>
</dbReference>
<dbReference type="PANTHER" id="PTHR22847">
    <property type="entry name" value="WD40 REPEAT PROTEIN"/>
    <property type="match status" value="1"/>
</dbReference>
<dbReference type="InParanoid" id="A0A2R5FD48"/>
<dbReference type="GO" id="GO:1990234">
    <property type="term" value="C:transferase complex"/>
    <property type="evidence" value="ECO:0007669"/>
    <property type="project" value="UniProtKB-ARBA"/>
</dbReference>
<keyword evidence="5" id="KW-1185">Reference proteome</keyword>
<dbReference type="PANTHER" id="PTHR22847:SF637">
    <property type="entry name" value="WD REPEAT DOMAIN 5B"/>
    <property type="match status" value="1"/>
</dbReference>
<keyword evidence="2" id="KW-0677">Repeat</keyword>
<dbReference type="InterPro" id="IPR020472">
    <property type="entry name" value="WD40_PAC1"/>
</dbReference>
<feature type="repeat" description="WD" evidence="3">
    <location>
        <begin position="24"/>
        <end position="63"/>
    </location>
</feature>
<reference evidence="4 5" key="1">
    <citation type="submission" date="2017-12" db="EMBL/GenBank/DDBJ databases">
        <title>Sequencing, de novo assembly and annotation of complete genome of a new Thraustochytrid species, strain FCC1311.</title>
        <authorList>
            <person name="Sedici K."/>
            <person name="Godart F."/>
            <person name="Aiese Cigliano R."/>
            <person name="Sanseverino W."/>
            <person name="Barakat M."/>
            <person name="Ortet P."/>
            <person name="Marechal E."/>
            <person name="Cagnac O."/>
            <person name="Amato A."/>
        </authorList>
    </citation>
    <scope>NUCLEOTIDE SEQUENCE [LARGE SCALE GENOMIC DNA]</scope>
</reference>
<dbReference type="Gene3D" id="2.130.10.10">
    <property type="entry name" value="YVTN repeat-like/Quinoprotein amine dehydrogenase"/>
    <property type="match status" value="1"/>
</dbReference>
<comment type="caution">
    <text evidence="4">The sequence shown here is derived from an EMBL/GenBank/DDBJ whole genome shotgun (WGS) entry which is preliminary data.</text>
</comment>
<feature type="repeat" description="WD" evidence="3">
    <location>
        <begin position="64"/>
        <end position="109"/>
    </location>
</feature>
<dbReference type="PROSITE" id="PS00678">
    <property type="entry name" value="WD_REPEATS_1"/>
    <property type="match status" value="1"/>
</dbReference>
<dbReference type="PRINTS" id="PR00320">
    <property type="entry name" value="GPROTEINBRPT"/>
</dbReference>
<sequence length="145" mass="15030">MVSGSNDKKVRVYAVPSFQLVRVLEGHTGLVLSVALEGDRIVSGSSDKTVRVWDARSGDALHVLQGHSNLVNSVSLLGSEIVSGSGSIFGTADYSVRIWDAETGASTRVLLGTEAVRPIEDVLGGPATTAAEEEALKAALANGDP</sequence>
<dbReference type="PROSITE" id="PS50082">
    <property type="entry name" value="WD_REPEATS_2"/>
    <property type="match status" value="2"/>
</dbReference>
<dbReference type="InterPro" id="IPR019775">
    <property type="entry name" value="WD40_repeat_CS"/>
</dbReference>
<dbReference type="InterPro" id="IPR015943">
    <property type="entry name" value="WD40/YVTN_repeat-like_dom_sf"/>
</dbReference>
<dbReference type="InterPro" id="IPR001680">
    <property type="entry name" value="WD40_rpt"/>
</dbReference>
<dbReference type="OrthoDB" id="538223at2759"/>
<evidence type="ECO:0000256" key="1">
    <source>
        <dbReference type="ARBA" id="ARBA00022574"/>
    </source>
</evidence>
<dbReference type="PROSITE" id="PS50294">
    <property type="entry name" value="WD_REPEATS_REGION"/>
    <property type="match status" value="1"/>
</dbReference>
<evidence type="ECO:0000256" key="2">
    <source>
        <dbReference type="ARBA" id="ARBA00022737"/>
    </source>
</evidence>
<protein>
    <submittedName>
        <fullName evidence="4">WD repeat-containing protein wdr-5.1</fullName>
    </submittedName>
</protein>